<gene>
    <name evidence="3" type="ordered locus">SRU_0951</name>
</gene>
<dbReference type="eggNOG" id="COG1680">
    <property type="taxonomic scope" value="Bacteria"/>
</dbReference>
<dbReference type="EnsemblBacteria" id="ABC44735">
    <property type="protein sequence ID" value="ABC44735"/>
    <property type="gene ID" value="SRU_0951"/>
</dbReference>
<name>Q2S3Z8_SALRD</name>
<dbReference type="Proteomes" id="UP000008674">
    <property type="component" value="Chromosome"/>
</dbReference>
<dbReference type="InterPro" id="IPR050789">
    <property type="entry name" value="Diverse_Enzym_Activities"/>
</dbReference>
<proteinExistence type="predicted"/>
<dbReference type="AlphaFoldDB" id="Q2S3Z8"/>
<dbReference type="Pfam" id="PF00144">
    <property type="entry name" value="Beta-lactamase"/>
    <property type="match status" value="1"/>
</dbReference>
<dbReference type="HOGENOM" id="CLU_486508_0_0_10"/>
<dbReference type="KEGG" id="sru:SRU_0951"/>
<reference evidence="3 4" key="1">
    <citation type="journal article" date="2005" name="Proc. Natl. Acad. Sci. U.S.A.">
        <title>The genome of Salinibacter ruber: convergence and gene exchange among hyperhalophilic bacteria and archaea.</title>
        <authorList>
            <person name="Mongodin E.F."/>
            <person name="Nelson K.E."/>
            <person name="Daugherty S."/>
            <person name="Deboy R.T."/>
            <person name="Wister J."/>
            <person name="Khouri H."/>
            <person name="Weidman J."/>
            <person name="Walsh D.A."/>
            <person name="Papke R.T."/>
            <person name="Sanchez Perez G."/>
            <person name="Sharma A.K."/>
            <person name="Nesbo C.L."/>
            <person name="MacLeod D."/>
            <person name="Bapteste E."/>
            <person name="Doolittle W.F."/>
            <person name="Charlebois R.L."/>
            <person name="Legault B."/>
            <person name="Rodriguez-Valera F."/>
        </authorList>
    </citation>
    <scope>NUCLEOTIDE SEQUENCE [LARGE SCALE GENOMIC DNA]</scope>
    <source>
        <strain evidence="4">DSM 13855 / CECT 5946 / M31</strain>
    </source>
</reference>
<evidence type="ECO:0000313" key="3">
    <source>
        <dbReference type="EMBL" id="ABC44735.1"/>
    </source>
</evidence>
<sequence>MRAAWGSVPVASRSKKTRGRSRWSTTTRSTGRGTVRRRELSAICTTEKEDQRLAECAFRDGSFLPSWPATLATHGRSCGHSRRIPGLHTPLIFPRHRTAMARLLLVFALLVFSGCSSQSPSASDNLPRDTLERFEMAAAYAKVHAGDALVVWKEGDIVLERAQNGYDLDDPHYLASGTKSFAGVAALAAVADGFLSLDERVGETISAWQDDPKKSEITVRQLLHLTSGLDPGEAGGAPTFDKALRAPMLDAPGTTFRYGPTAFQVFGALLQRKLDGEDPLHYYERRLFEPIGVEVGGWARVDGEDPQLAGGARLTARDWLRFGRLLLSEGRWNGEQVLPAGLLDALMAPTPASPGYGLTVWLNAAVRPEAPFFEHAPRTLQPDGPDGMIYDEGPSDLFMAAGLFNQRLYVVPSREMVVVRFGRADAAWNDAEFLARLLDGRAYEASTQGRRPLDKRVELITTVHLRQLDAAVGLTEAQERALHPIVEKQIRGLAKMRGAREQSDSLRRQERRRRLRTLRRLRRRTDRAIEAELTAEQVDAYRSFRHEQRDRWHKAWREQR</sequence>
<keyword evidence="4" id="KW-1185">Reference proteome</keyword>
<evidence type="ECO:0000313" key="4">
    <source>
        <dbReference type="Proteomes" id="UP000008674"/>
    </source>
</evidence>
<dbReference type="PANTHER" id="PTHR43283">
    <property type="entry name" value="BETA-LACTAMASE-RELATED"/>
    <property type="match status" value="1"/>
</dbReference>
<feature type="region of interest" description="Disordered" evidence="1">
    <location>
        <begin position="1"/>
        <end position="36"/>
    </location>
</feature>
<organism evidence="3 4">
    <name type="scientific">Salinibacter ruber (strain DSM 13855 / M31)</name>
    <dbReference type="NCBI Taxonomy" id="309807"/>
    <lineage>
        <taxon>Bacteria</taxon>
        <taxon>Pseudomonadati</taxon>
        <taxon>Rhodothermota</taxon>
        <taxon>Rhodothermia</taxon>
        <taxon>Rhodothermales</taxon>
        <taxon>Salinibacteraceae</taxon>
        <taxon>Salinibacter</taxon>
    </lineage>
</organism>
<protein>
    <submittedName>
        <fullName evidence="3">Beta-lactamase, putative</fullName>
    </submittedName>
</protein>
<dbReference type="EMBL" id="CP000159">
    <property type="protein sequence ID" value="ABC44735.1"/>
    <property type="molecule type" value="Genomic_DNA"/>
</dbReference>
<dbReference type="SMR" id="Q2S3Z8"/>
<dbReference type="InterPro" id="IPR001466">
    <property type="entry name" value="Beta-lactam-related"/>
</dbReference>
<feature type="compositionally biased region" description="Low complexity" evidence="1">
    <location>
        <begin position="22"/>
        <end position="33"/>
    </location>
</feature>
<dbReference type="PANTHER" id="PTHR43283:SF7">
    <property type="entry name" value="BETA-LACTAMASE-RELATED DOMAIN-CONTAINING PROTEIN"/>
    <property type="match status" value="1"/>
</dbReference>
<evidence type="ECO:0000256" key="1">
    <source>
        <dbReference type="SAM" id="MobiDB-lite"/>
    </source>
</evidence>
<evidence type="ECO:0000259" key="2">
    <source>
        <dbReference type="Pfam" id="PF00144"/>
    </source>
</evidence>
<dbReference type="Gene3D" id="3.40.710.10">
    <property type="entry name" value="DD-peptidase/beta-lactamase superfamily"/>
    <property type="match status" value="1"/>
</dbReference>
<dbReference type="SUPFAM" id="SSF56601">
    <property type="entry name" value="beta-lactamase/transpeptidase-like"/>
    <property type="match status" value="1"/>
</dbReference>
<dbReference type="OrthoDB" id="1185352at2"/>
<dbReference type="InterPro" id="IPR012338">
    <property type="entry name" value="Beta-lactam/transpept-like"/>
</dbReference>
<feature type="domain" description="Beta-lactamase-related" evidence="2">
    <location>
        <begin position="143"/>
        <end position="420"/>
    </location>
</feature>
<accession>Q2S3Z8</accession>